<proteinExistence type="predicted"/>
<dbReference type="EMBL" id="AWWV01009188">
    <property type="protein sequence ID" value="OMO87645.1"/>
    <property type="molecule type" value="Genomic_DNA"/>
</dbReference>
<comment type="caution">
    <text evidence="1">The sequence shown here is derived from an EMBL/GenBank/DDBJ whole genome shotgun (WGS) entry which is preliminary data.</text>
</comment>
<name>A0A1R3IYJ1_COCAP</name>
<organism evidence="1 2">
    <name type="scientific">Corchorus capsularis</name>
    <name type="common">Jute</name>
    <dbReference type="NCBI Taxonomy" id="210143"/>
    <lineage>
        <taxon>Eukaryota</taxon>
        <taxon>Viridiplantae</taxon>
        <taxon>Streptophyta</taxon>
        <taxon>Embryophyta</taxon>
        <taxon>Tracheophyta</taxon>
        <taxon>Spermatophyta</taxon>
        <taxon>Magnoliopsida</taxon>
        <taxon>eudicotyledons</taxon>
        <taxon>Gunneridae</taxon>
        <taxon>Pentapetalae</taxon>
        <taxon>rosids</taxon>
        <taxon>malvids</taxon>
        <taxon>Malvales</taxon>
        <taxon>Malvaceae</taxon>
        <taxon>Grewioideae</taxon>
        <taxon>Apeibeae</taxon>
        <taxon>Corchorus</taxon>
    </lineage>
</organism>
<evidence type="ECO:0000313" key="2">
    <source>
        <dbReference type="Proteomes" id="UP000188268"/>
    </source>
</evidence>
<protein>
    <submittedName>
        <fullName evidence="1">Uncharacterized protein</fullName>
    </submittedName>
</protein>
<dbReference type="Gramene" id="OMO87645">
    <property type="protein sequence ID" value="OMO87645"/>
    <property type="gene ID" value="CCACVL1_08864"/>
</dbReference>
<reference evidence="1 2" key="1">
    <citation type="submission" date="2013-09" db="EMBL/GenBank/DDBJ databases">
        <title>Corchorus capsularis genome sequencing.</title>
        <authorList>
            <person name="Alam M."/>
            <person name="Haque M.S."/>
            <person name="Islam M.S."/>
            <person name="Emdad E.M."/>
            <person name="Islam M.M."/>
            <person name="Ahmed B."/>
            <person name="Halim A."/>
            <person name="Hossen Q.M.M."/>
            <person name="Hossain M.Z."/>
            <person name="Ahmed R."/>
            <person name="Khan M.M."/>
            <person name="Islam R."/>
            <person name="Rashid M.M."/>
            <person name="Khan S.A."/>
            <person name="Rahman M.S."/>
            <person name="Alam M."/>
        </authorList>
    </citation>
    <scope>NUCLEOTIDE SEQUENCE [LARGE SCALE GENOMIC DNA]</scope>
    <source>
        <strain evidence="2">cv. CVL-1</strain>
        <tissue evidence="1">Whole seedling</tissue>
    </source>
</reference>
<evidence type="ECO:0000313" key="1">
    <source>
        <dbReference type="EMBL" id="OMO87645.1"/>
    </source>
</evidence>
<sequence>MTPFAVDKRGDRWLYCLIGAEDTDVNNVGI</sequence>
<dbReference type="Proteomes" id="UP000188268">
    <property type="component" value="Unassembled WGS sequence"/>
</dbReference>
<dbReference type="AlphaFoldDB" id="A0A1R3IYJ1"/>
<gene>
    <name evidence="1" type="ORF">CCACVL1_08864</name>
</gene>
<accession>A0A1R3IYJ1</accession>
<keyword evidence="2" id="KW-1185">Reference proteome</keyword>